<dbReference type="EMBL" id="PNIQ01000548">
    <property type="protein sequence ID" value="PMP81391.1"/>
    <property type="molecule type" value="Genomic_DNA"/>
</dbReference>
<dbReference type="AlphaFoldDB" id="A0A2J6X4S4"/>
<dbReference type="Proteomes" id="UP000243376">
    <property type="component" value="Unassembled WGS sequence"/>
</dbReference>
<feature type="non-terminal residue" evidence="1">
    <location>
        <position position="38"/>
    </location>
</feature>
<sequence>MKALLEYIARNLVDKPEAVRIKERTGRFTTTYHLSVAP</sequence>
<comment type="caution">
    <text evidence="1">The sequence shown here is derived from an EMBL/GenBank/DDBJ whole genome shotgun (WGS) entry which is preliminary data.</text>
</comment>
<protein>
    <submittedName>
        <fullName evidence="1">RNA-binding protein</fullName>
    </submittedName>
</protein>
<gene>
    <name evidence="1" type="ORF">C0184_08325</name>
</gene>
<evidence type="ECO:0000313" key="1">
    <source>
        <dbReference type="EMBL" id="PMP81391.1"/>
    </source>
</evidence>
<accession>A0A2J6X4S4</accession>
<organism evidence="1 2">
    <name type="scientific">Chloroflexus aggregans</name>
    <dbReference type="NCBI Taxonomy" id="152260"/>
    <lineage>
        <taxon>Bacteria</taxon>
        <taxon>Bacillati</taxon>
        <taxon>Chloroflexota</taxon>
        <taxon>Chloroflexia</taxon>
        <taxon>Chloroflexales</taxon>
        <taxon>Chloroflexineae</taxon>
        <taxon>Chloroflexaceae</taxon>
        <taxon>Chloroflexus</taxon>
    </lineage>
</organism>
<evidence type="ECO:0000313" key="2">
    <source>
        <dbReference type="Proteomes" id="UP000243376"/>
    </source>
</evidence>
<name>A0A2J6X4S4_9CHLR</name>
<reference evidence="1 2" key="1">
    <citation type="submission" date="2018-01" db="EMBL/GenBank/DDBJ databases">
        <title>Metagenomic assembled genomes from two thermal pools in the Uzon Caldera, Kamchatka, Russia.</title>
        <authorList>
            <person name="Wilkins L."/>
            <person name="Ettinger C."/>
        </authorList>
    </citation>
    <scope>NUCLEOTIDE SEQUENCE [LARGE SCALE GENOMIC DNA]</scope>
    <source>
        <strain evidence="1">ZAV-02</strain>
    </source>
</reference>
<proteinExistence type="predicted"/>